<dbReference type="SUPFAM" id="SSF49899">
    <property type="entry name" value="Concanavalin A-like lectins/glucanases"/>
    <property type="match status" value="1"/>
</dbReference>
<dbReference type="Gene3D" id="2.60.120.200">
    <property type="match status" value="1"/>
</dbReference>
<dbReference type="Proteomes" id="UP000297866">
    <property type="component" value="Unassembled WGS sequence"/>
</dbReference>
<dbReference type="PANTHER" id="PTHR10963:SF55">
    <property type="entry name" value="GLYCOSIDE HYDROLASE FAMILY 16 PROTEIN"/>
    <property type="match status" value="1"/>
</dbReference>
<dbReference type="InterPro" id="IPR000757">
    <property type="entry name" value="Beta-glucanase-like"/>
</dbReference>
<reference evidence="4 5" key="1">
    <citation type="submission" date="2019-03" db="EMBL/GenBank/DDBJ databases">
        <title>Genomics of glacier-inhabiting Cryobacterium strains.</title>
        <authorList>
            <person name="Liu Q."/>
            <person name="Xin Y.-H."/>
        </authorList>
    </citation>
    <scope>NUCLEOTIDE SEQUENCE [LARGE SCALE GENOMIC DNA]</scope>
    <source>
        <strain evidence="4 5">Sr47</strain>
    </source>
</reference>
<dbReference type="InterPro" id="IPR050546">
    <property type="entry name" value="Glycosyl_Hydrlase_16"/>
</dbReference>
<keyword evidence="5" id="KW-1185">Reference proteome</keyword>
<feature type="signal peptide" evidence="2">
    <location>
        <begin position="1"/>
        <end position="33"/>
    </location>
</feature>
<dbReference type="EMBL" id="SOEZ01000018">
    <property type="protein sequence ID" value="TFB54427.1"/>
    <property type="molecule type" value="Genomic_DNA"/>
</dbReference>
<dbReference type="RefSeq" id="WP_134488303.1">
    <property type="nucleotide sequence ID" value="NZ_SOEZ01000018.1"/>
</dbReference>
<keyword evidence="2" id="KW-0732">Signal</keyword>
<evidence type="ECO:0000313" key="4">
    <source>
        <dbReference type="EMBL" id="TFB54427.1"/>
    </source>
</evidence>
<evidence type="ECO:0000313" key="5">
    <source>
        <dbReference type="Proteomes" id="UP000297866"/>
    </source>
</evidence>
<sequence length="306" mass="32445">MKFRSKYNVVAVVAAAVAVAVAVVPSAAPTAQAALPATPPGWTLAWSDDFNGAAGTGVDTAKWLYDIGTSYPGGAANWGTGEVETMTSSTANVFQDGKGNLNIKPIRDTQKNWTSGRIETQRTDFQPDPGKVMAVEARIQMPNVTGTAAQGYWPAFWMLGAPFRGNYTNWPSVGEMDIMENVNGVNTVWATLHCGTSPGGPCNETTGLGGSTTCPGATCQSAFHVYRIEWDRSGASEQLRWSVDGVVYHIVNQGDVDATTWANATGHGFFIILNVAIGGSWPGRPSGLTKSGIPMLVDYVSVYKSI</sequence>
<dbReference type="CDD" id="cd02182">
    <property type="entry name" value="GH16_Strep_laminarinase_like"/>
    <property type="match status" value="1"/>
</dbReference>
<dbReference type="GO" id="GO:0005975">
    <property type="term" value="P:carbohydrate metabolic process"/>
    <property type="evidence" value="ECO:0007669"/>
    <property type="project" value="InterPro"/>
</dbReference>
<dbReference type="GO" id="GO:0004553">
    <property type="term" value="F:hydrolase activity, hydrolyzing O-glycosyl compounds"/>
    <property type="evidence" value="ECO:0007669"/>
    <property type="project" value="InterPro"/>
</dbReference>
<organism evidence="4 5">
    <name type="scientific">Cryobacterium tagatosivorans</name>
    <dbReference type="NCBI Taxonomy" id="1259199"/>
    <lineage>
        <taxon>Bacteria</taxon>
        <taxon>Bacillati</taxon>
        <taxon>Actinomycetota</taxon>
        <taxon>Actinomycetes</taxon>
        <taxon>Micrococcales</taxon>
        <taxon>Microbacteriaceae</taxon>
        <taxon>Cryobacterium</taxon>
    </lineage>
</organism>
<evidence type="ECO:0000256" key="2">
    <source>
        <dbReference type="SAM" id="SignalP"/>
    </source>
</evidence>
<feature type="domain" description="GH16" evidence="3">
    <location>
        <begin position="28"/>
        <end position="306"/>
    </location>
</feature>
<gene>
    <name evidence="4" type="ORF">E3O23_03720</name>
</gene>
<name>A0A4R8UHM3_9MICO</name>
<keyword evidence="4" id="KW-0378">Hydrolase</keyword>
<dbReference type="PANTHER" id="PTHR10963">
    <property type="entry name" value="GLYCOSYL HYDROLASE-RELATED"/>
    <property type="match status" value="1"/>
</dbReference>
<dbReference type="PROSITE" id="PS51762">
    <property type="entry name" value="GH16_2"/>
    <property type="match status" value="1"/>
</dbReference>
<accession>A0A4R8UHM3</accession>
<feature type="chain" id="PRO_5020320787" evidence="2">
    <location>
        <begin position="34"/>
        <end position="306"/>
    </location>
</feature>
<comment type="caution">
    <text evidence="4">The sequence shown here is derived from an EMBL/GenBank/DDBJ whole genome shotgun (WGS) entry which is preliminary data.</text>
</comment>
<proteinExistence type="inferred from homology"/>
<dbReference type="OrthoDB" id="614750at2"/>
<dbReference type="Pfam" id="PF26113">
    <property type="entry name" value="GH16_XgeA"/>
    <property type="match status" value="1"/>
</dbReference>
<evidence type="ECO:0000256" key="1">
    <source>
        <dbReference type="ARBA" id="ARBA00006865"/>
    </source>
</evidence>
<dbReference type="InterPro" id="IPR013320">
    <property type="entry name" value="ConA-like_dom_sf"/>
</dbReference>
<protein>
    <submittedName>
        <fullName evidence="4">Glycosyl hydrolase family protein</fullName>
    </submittedName>
</protein>
<comment type="similarity">
    <text evidence="1">Belongs to the glycosyl hydrolase 16 family.</text>
</comment>
<evidence type="ECO:0000259" key="3">
    <source>
        <dbReference type="PROSITE" id="PS51762"/>
    </source>
</evidence>
<dbReference type="AlphaFoldDB" id="A0A4R8UHM3"/>